<name>A0A5N6WHD5_9EURO</name>
<keyword evidence="1" id="KW-1133">Transmembrane helix</keyword>
<organism evidence="2 3">
    <name type="scientific">Aspergillus transmontanensis</name>
    <dbReference type="NCBI Taxonomy" id="1034304"/>
    <lineage>
        <taxon>Eukaryota</taxon>
        <taxon>Fungi</taxon>
        <taxon>Dikarya</taxon>
        <taxon>Ascomycota</taxon>
        <taxon>Pezizomycotina</taxon>
        <taxon>Eurotiomycetes</taxon>
        <taxon>Eurotiomycetidae</taxon>
        <taxon>Eurotiales</taxon>
        <taxon>Aspergillaceae</taxon>
        <taxon>Aspergillus</taxon>
        <taxon>Aspergillus subgen. Circumdati</taxon>
    </lineage>
</organism>
<keyword evidence="1" id="KW-0812">Transmembrane</keyword>
<dbReference type="Proteomes" id="UP000325433">
    <property type="component" value="Unassembled WGS sequence"/>
</dbReference>
<reference evidence="3" key="1">
    <citation type="submission" date="2019-04" db="EMBL/GenBank/DDBJ databases">
        <title>Friends and foes A comparative genomics studyof 23 Aspergillus species from section Flavi.</title>
        <authorList>
            <consortium name="DOE Joint Genome Institute"/>
            <person name="Kjaerbolling I."/>
            <person name="Vesth T."/>
            <person name="Frisvad J.C."/>
            <person name="Nybo J.L."/>
            <person name="Theobald S."/>
            <person name="Kildgaard S."/>
            <person name="Isbrandt T."/>
            <person name="Kuo A."/>
            <person name="Sato A."/>
            <person name="Lyhne E.K."/>
            <person name="Kogle M.E."/>
            <person name="Wiebenga A."/>
            <person name="Kun R.S."/>
            <person name="Lubbers R.J."/>
            <person name="Makela M.R."/>
            <person name="Barry K."/>
            <person name="Chovatia M."/>
            <person name="Clum A."/>
            <person name="Daum C."/>
            <person name="Haridas S."/>
            <person name="He G."/>
            <person name="LaButti K."/>
            <person name="Lipzen A."/>
            <person name="Mondo S."/>
            <person name="Riley R."/>
            <person name="Salamov A."/>
            <person name="Simmons B.A."/>
            <person name="Magnuson J.K."/>
            <person name="Henrissat B."/>
            <person name="Mortensen U.H."/>
            <person name="Larsen T.O."/>
            <person name="Devries R.P."/>
            <person name="Grigoriev I.V."/>
            <person name="Machida M."/>
            <person name="Baker S.E."/>
            <person name="Andersen M.R."/>
        </authorList>
    </citation>
    <scope>NUCLEOTIDE SEQUENCE [LARGE SCALE GENOMIC DNA]</scope>
    <source>
        <strain evidence="3">CBS 130015</strain>
    </source>
</reference>
<sequence>MDGVLLRVHHCILYRCAPSATHFIREYLAILALVLAHLLELITEHNPSMANTREGISSIRSYIILGFQWFLTYHVIFLSLPGIHLPHSLY</sequence>
<evidence type="ECO:0000256" key="1">
    <source>
        <dbReference type="SAM" id="Phobius"/>
    </source>
</evidence>
<keyword evidence="1" id="KW-0472">Membrane</keyword>
<dbReference type="AlphaFoldDB" id="A0A5N6WHD5"/>
<proteinExistence type="predicted"/>
<evidence type="ECO:0000313" key="2">
    <source>
        <dbReference type="EMBL" id="KAE8318880.1"/>
    </source>
</evidence>
<protein>
    <submittedName>
        <fullName evidence="2">Uncharacterized protein</fullName>
    </submittedName>
</protein>
<accession>A0A5N6WHD5</accession>
<evidence type="ECO:0000313" key="3">
    <source>
        <dbReference type="Proteomes" id="UP000325433"/>
    </source>
</evidence>
<dbReference type="EMBL" id="ML738296">
    <property type="protein sequence ID" value="KAE8318880.1"/>
    <property type="molecule type" value="Genomic_DNA"/>
</dbReference>
<feature type="transmembrane region" description="Helical" evidence="1">
    <location>
        <begin position="62"/>
        <end position="83"/>
    </location>
</feature>
<feature type="transmembrane region" description="Helical" evidence="1">
    <location>
        <begin position="23"/>
        <end position="42"/>
    </location>
</feature>
<keyword evidence="3" id="KW-1185">Reference proteome</keyword>
<gene>
    <name evidence="2" type="ORF">BDV41DRAFT_522323</name>
</gene>